<evidence type="ECO:0000313" key="2">
    <source>
        <dbReference type="Proteomes" id="UP001470230"/>
    </source>
</evidence>
<gene>
    <name evidence="1" type="ORF">M9Y10_025530</name>
</gene>
<accession>A0ABR2H8X6</accession>
<dbReference type="Proteomes" id="UP001470230">
    <property type="component" value="Unassembled WGS sequence"/>
</dbReference>
<reference evidence="1 2" key="1">
    <citation type="submission" date="2024-04" db="EMBL/GenBank/DDBJ databases">
        <title>Tritrichomonas musculus Genome.</title>
        <authorList>
            <person name="Alves-Ferreira E."/>
            <person name="Grigg M."/>
            <person name="Lorenzi H."/>
            <person name="Galac M."/>
        </authorList>
    </citation>
    <scope>NUCLEOTIDE SEQUENCE [LARGE SCALE GENOMIC DNA]</scope>
    <source>
        <strain evidence="1 2">EAF2021</strain>
    </source>
</reference>
<name>A0ABR2H8X6_9EUKA</name>
<comment type="caution">
    <text evidence="1">The sequence shown here is derived from an EMBL/GenBank/DDBJ whole genome shotgun (WGS) entry which is preliminary data.</text>
</comment>
<evidence type="ECO:0008006" key="3">
    <source>
        <dbReference type="Google" id="ProtNLM"/>
    </source>
</evidence>
<protein>
    <recommendedName>
        <fullName evidence="3">SH3 domain-containing protein</fullName>
    </recommendedName>
</protein>
<organism evidence="1 2">
    <name type="scientific">Tritrichomonas musculus</name>
    <dbReference type="NCBI Taxonomy" id="1915356"/>
    <lineage>
        <taxon>Eukaryota</taxon>
        <taxon>Metamonada</taxon>
        <taxon>Parabasalia</taxon>
        <taxon>Tritrichomonadida</taxon>
        <taxon>Tritrichomonadidae</taxon>
        <taxon>Tritrichomonas</taxon>
    </lineage>
</organism>
<sequence>MKSRTKQSEPVQNVMNQCVESLEKEKKYFKDSIKWLELSQKQLNKSNECTNDLISKMQNHKHLHYQISGNLQLGLTNLYKELSAFNNLLIQKIQESKNILDDAKPKISAIKNEFQSQLNDLVAIQNEFKNELQSPNKSTDSGEFLQYGFEHHREYLKYFNQLTETQKQIETTINDTKNLIDLFKEERRKLTRILNENTPPLFGIKPNEEVIKDENENYKKRDLDDTETFNKRIDIITDSFNTYRSPSLKIPDEFKFEPSAKIDMEISENFQLEQYNFTKGEIVSVTDSSLAEFWKIRNSSGIEIVVPAKYLIPKQKQSG</sequence>
<evidence type="ECO:0000313" key="1">
    <source>
        <dbReference type="EMBL" id="KAK8842670.1"/>
    </source>
</evidence>
<dbReference type="EMBL" id="JAPFFF010000037">
    <property type="protein sequence ID" value="KAK8842670.1"/>
    <property type="molecule type" value="Genomic_DNA"/>
</dbReference>
<proteinExistence type="predicted"/>
<keyword evidence="2" id="KW-1185">Reference proteome</keyword>